<proteinExistence type="predicted"/>
<protein>
    <submittedName>
        <fullName evidence="1">Uncharacterized protein</fullName>
    </submittedName>
</protein>
<dbReference type="Proteomes" id="UP001153076">
    <property type="component" value="Unassembled WGS sequence"/>
</dbReference>
<comment type="caution">
    <text evidence="1">The sequence shown here is derived from an EMBL/GenBank/DDBJ whole genome shotgun (WGS) entry which is preliminary data.</text>
</comment>
<reference evidence="1" key="1">
    <citation type="submission" date="2022-04" db="EMBL/GenBank/DDBJ databases">
        <title>Carnegiea gigantea Genome sequencing and assembly v2.</title>
        <authorList>
            <person name="Copetti D."/>
            <person name="Sanderson M.J."/>
            <person name="Burquez A."/>
            <person name="Wojciechowski M.F."/>
        </authorList>
    </citation>
    <scope>NUCLEOTIDE SEQUENCE</scope>
    <source>
        <strain evidence="1">SGP5-SGP5p</strain>
        <tissue evidence="1">Aerial part</tissue>
    </source>
</reference>
<accession>A0A9Q1QLG6</accession>
<dbReference type="AlphaFoldDB" id="A0A9Q1QLG6"/>
<dbReference type="EMBL" id="JAKOGI010000059">
    <property type="protein sequence ID" value="KAJ8446114.1"/>
    <property type="molecule type" value="Genomic_DNA"/>
</dbReference>
<gene>
    <name evidence="1" type="ORF">Cgig2_000911</name>
</gene>
<dbReference type="OrthoDB" id="125347at2759"/>
<organism evidence="1 2">
    <name type="scientific">Carnegiea gigantea</name>
    <dbReference type="NCBI Taxonomy" id="171969"/>
    <lineage>
        <taxon>Eukaryota</taxon>
        <taxon>Viridiplantae</taxon>
        <taxon>Streptophyta</taxon>
        <taxon>Embryophyta</taxon>
        <taxon>Tracheophyta</taxon>
        <taxon>Spermatophyta</taxon>
        <taxon>Magnoliopsida</taxon>
        <taxon>eudicotyledons</taxon>
        <taxon>Gunneridae</taxon>
        <taxon>Pentapetalae</taxon>
        <taxon>Caryophyllales</taxon>
        <taxon>Cactineae</taxon>
        <taxon>Cactaceae</taxon>
        <taxon>Cactoideae</taxon>
        <taxon>Echinocereeae</taxon>
        <taxon>Carnegiea</taxon>
    </lineage>
</organism>
<evidence type="ECO:0000313" key="1">
    <source>
        <dbReference type="EMBL" id="KAJ8446114.1"/>
    </source>
</evidence>
<name>A0A9Q1QLG6_9CARY</name>
<keyword evidence="2" id="KW-1185">Reference proteome</keyword>
<sequence length="194" mass="22716">MKIIANRFKVAKFWSGIMVPRVKFLLVKGELSSRECTITLAIWVIFEVLDGVTSFVVDLNVHHCDSMVQDIIENERLSKVSPPSIEIKKGRSQSESRRDVTELRKQYTTSNTVSHRVGDVLEIRRSYAKEKGHLTEEENWIMKEEREKSGRRLWQRRSRRVAAPLFFELDCEPRRRRRIRATNRASSSSPFIEP</sequence>
<evidence type="ECO:0000313" key="2">
    <source>
        <dbReference type="Proteomes" id="UP001153076"/>
    </source>
</evidence>